<keyword evidence="7" id="KW-1185">Reference proteome</keyword>
<evidence type="ECO:0000313" key="7">
    <source>
        <dbReference type="Proteomes" id="UP000001646"/>
    </source>
</evidence>
<dbReference type="GeneTree" id="ENSGT00940000161670"/>
<dbReference type="GO" id="GO:0004497">
    <property type="term" value="F:monooxygenase activity"/>
    <property type="evidence" value="ECO:0007669"/>
    <property type="project" value="InterPro"/>
</dbReference>
<dbReference type="Pfam" id="PF00067">
    <property type="entry name" value="p450"/>
    <property type="match status" value="1"/>
</dbReference>
<comment type="cofactor">
    <cofactor evidence="1">
        <name>heme</name>
        <dbReference type="ChEBI" id="CHEBI:30413"/>
    </cofactor>
</comment>
<protein>
    <submittedName>
        <fullName evidence="6">Uncharacterized protein</fullName>
    </submittedName>
</protein>
<evidence type="ECO:0000313" key="6">
    <source>
        <dbReference type="Ensembl" id="ENSACAP00000024778.1"/>
    </source>
</evidence>
<dbReference type="PANTHER" id="PTHR24300">
    <property type="entry name" value="CYTOCHROME P450 508A4-RELATED"/>
    <property type="match status" value="1"/>
</dbReference>
<dbReference type="PRINTS" id="PR00385">
    <property type="entry name" value="P450"/>
</dbReference>
<keyword evidence="5" id="KW-0732">Signal</keyword>
<dbReference type="PRINTS" id="PR00463">
    <property type="entry name" value="EP450I"/>
</dbReference>
<dbReference type="InterPro" id="IPR001128">
    <property type="entry name" value="Cyt_P450"/>
</dbReference>
<sequence>MKNLVLTTLNLFFAGTETVSSTLRYGLLFLMKHPEVEEKVHQEIDWVIGRHRLPSIKDRMRMPFTDAVIHEIQRMTDIVPFGVPHTVIRDTHFRGFLLPKVRPGPEGGSWRGTWVRLAGQFTPLLDDLNFPGSHYLRTSLPCDSLITD</sequence>
<dbReference type="Bgee" id="ENSACAG00000004881">
    <property type="expression patterns" value="Expressed in kidney and 1 other cell type or tissue"/>
</dbReference>
<dbReference type="GO" id="GO:0020037">
    <property type="term" value="F:heme binding"/>
    <property type="evidence" value="ECO:0007669"/>
    <property type="project" value="InterPro"/>
</dbReference>
<dbReference type="InParanoid" id="A0A803SP88"/>
<evidence type="ECO:0000256" key="5">
    <source>
        <dbReference type="SAM" id="SignalP"/>
    </source>
</evidence>
<dbReference type="GO" id="GO:0016705">
    <property type="term" value="F:oxidoreductase activity, acting on paired donors, with incorporation or reduction of molecular oxygen"/>
    <property type="evidence" value="ECO:0007669"/>
    <property type="project" value="InterPro"/>
</dbReference>
<reference evidence="6" key="1">
    <citation type="submission" date="2009-12" db="EMBL/GenBank/DDBJ databases">
        <title>The Genome Sequence of Anolis carolinensis (Green Anole Lizard).</title>
        <authorList>
            <consortium name="The Genome Sequencing Platform"/>
            <person name="Di Palma F."/>
            <person name="Alfoldi J."/>
            <person name="Heiman D."/>
            <person name="Young S."/>
            <person name="Grabherr M."/>
            <person name="Johnson J."/>
            <person name="Lander E.S."/>
            <person name="Lindblad-Toh K."/>
        </authorList>
    </citation>
    <scope>NUCLEOTIDE SEQUENCE [LARGE SCALE GENOMIC DNA]</scope>
    <source>
        <strain evidence="6">JBL SC #1</strain>
    </source>
</reference>
<comment type="similarity">
    <text evidence="2">Belongs to the cytochrome P450 family.</text>
</comment>
<dbReference type="Gene3D" id="1.10.630.10">
    <property type="entry name" value="Cytochrome P450"/>
    <property type="match status" value="1"/>
</dbReference>
<dbReference type="GO" id="GO:0005506">
    <property type="term" value="F:iron ion binding"/>
    <property type="evidence" value="ECO:0007669"/>
    <property type="project" value="InterPro"/>
</dbReference>
<keyword evidence="3" id="KW-0479">Metal-binding</keyword>
<dbReference type="PANTHER" id="PTHR24300:SF424">
    <property type="entry name" value="CYTOCHROME P450"/>
    <property type="match status" value="1"/>
</dbReference>
<accession>A0A803SP88</accession>
<evidence type="ECO:0000256" key="3">
    <source>
        <dbReference type="ARBA" id="ARBA00022723"/>
    </source>
</evidence>
<name>A0A803SP88_ANOCA</name>
<organism evidence="6 7">
    <name type="scientific">Anolis carolinensis</name>
    <name type="common">Green anole</name>
    <name type="synonym">American chameleon</name>
    <dbReference type="NCBI Taxonomy" id="28377"/>
    <lineage>
        <taxon>Eukaryota</taxon>
        <taxon>Metazoa</taxon>
        <taxon>Chordata</taxon>
        <taxon>Craniata</taxon>
        <taxon>Vertebrata</taxon>
        <taxon>Euteleostomi</taxon>
        <taxon>Lepidosauria</taxon>
        <taxon>Squamata</taxon>
        <taxon>Bifurcata</taxon>
        <taxon>Unidentata</taxon>
        <taxon>Episquamata</taxon>
        <taxon>Toxicofera</taxon>
        <taxon>Iguania</taxon>
        <taxon>Dactyloidae</taxon>
        <taxon>Anolis</taxon>
    </lineage>
</organism>
<dbReference type="SUPFAM" id="SSF48264">
    <property type="entry name" value="Cytochrome P450"/>
    <property type="match status" value="1"/>
</dbReference>
<reference evidence="6" key="3">
    <citation type="submission" date="2025-09" db="UniProtKB">
        <authorList>
            <consortium name="Ensembl"/>
        </authorList>
    </citation>
    <scope>IDENTIFICATION</scope>
</reference>
<evidence type="ECO:0000256" key="4">
    <source>
        <dbReference type="ARBA" id="ARBA00023004"/>
    </source>
</evidence>
<proteinExistence type="inferred from homology"/>
<dbReference type="AlphaFoldDB" id="A0A803SP88"/>
<dbReference type="InterPro" id="IPR036396">
    <property type="entry name" value="Cyt_P450_sf"/>
</dbReference>
<keyword evidence="4" id="KW-0408">Iron</keyword>
<evidence type="ECO:0000256" key="2">
    <source>
        <dbReference type="ARBA" id="ARBA00010617"/>
    </source>
</evidence>
<feature type="signal peptide" evidence="5">
    <location>
        <begin position="1"/>
        <end position="18"/>
    </location>
</feature>
<dbReference type="InterPro" id="IPR050182">
    <property type="entry name" value="Cytochrome_P450_fam2"/>
</dbReference>
<reference evidence="6" key="2">
    <citation type="submission" date="2025-08" db="UniProtKB">
        <authorList>
            <consortium name="Ensembl"/>
        </authorList>
    </citation>
    <scope>IDENTIFICATION</scope>
</reference>
<evidence type="ECO:0000256" key="1">
    <source>
        <dbReference type="ARBA" id="ARBA00001971"/>
    </source>
</evidence>
<feature type="chain" id="PRO_5032946341" evidence="5">
    <location>
        <begin position="19"/>
        <end position="148"/>
    </location>
</feature>
<dbReference type="InterPro" id="IPR002401">
    <property type="entry name" value="Cyt_P450_E_grp-I"/>
</dbReference>
<dbReference type="Proteomes" id="UP000001646">
    <property type="component" value="Unplaced"/>
</dbReference>
<dbReference type="Ensembl" id="ENSACAT00000040823.1">
    <property type="protein sequence ID" value="ENSACAP00000024778.1"/>
    <property type="gene ID" value="ENSACAG00000004881.3"/>
</dbReference>